<evidence type="ECO:0000313" key="1">
    <source>
        <dbReference type="EMBL" id="KAE8010263.1"/>
    </source>
</evidence>
<organism evidence="1 2">
    <name type="scientific">Carpinus fangiana</name>
    <dbReference type="NCBI Taxonomy" id="176857"/>
    <lineage>
        <taxon>Eukaryota</taxon>
        <taxon>Viridiplantae</taxon>
        <taxon>Streptophyta</taxon>
        <taxon>Embryophyta</taxon>
        <taxon>Tracheophyta</taxon>
        <taxon>Spermatophyta</taxon>
        <taxon>Magnoliopsida</taxon>
        <taxon>eudicotyledons</taxon>
        <taxon>Gunneridae</taxon>
        <taxon>Pentapetalae</taxon>
        <taxon>rosids</taxon>
        <taxon>fabids</taxon>
        <taxon>Fagales</taxon>
        <taxon>Betulaceae</taxon>
        <taxon>Carpinus</taxon>
    </lineage>
</organism>
<keyword evidence="2" id="KW-1185">Reference proteome</keyword>
<dbReference type="EMBL" id="CM017322">
    <property type="protein sequence ID" value="KAE8010263.1"/>
    <property type="molecule type" value="Genomic_DNA"/>
</dbReference>
<dbReference type="Proteomes" id="UP000327013">
    <property type="component" value="Chromosome 2"/>
</dbReference>
<gene>
    <name evidence="1" type="ORF">FH972_006648</name>
</gene>
<protein>
    <submittedName>
        <fullName evidence="1">Uncharacterized protein</fullName>
    </submittedName>
</protein>
<accession>A0A5N6QVX3</accession>
<name>A0A5N6QVX3_9ROSI</name>
<proteinExistence type="predicted"/>
<evidence type="ECO:0000313" key="2">
    <source>
        <dbReference type="Proteomes" id="UP000327013"/>
    </source>
</evidence>
<sequence>MGYAESDKLECCGEDGASWGGVYGDRGQLVEGNGGVGLGDTVDVGGDAWGVQIGAGGEKDGDGELVSVVVEDELAKLNHGDDMAHAWSGE</sequence>
<dbReference type="AlphaFoldDB" id="A0A5N6QVX3"/>
<reference evidence="1 2" key="1">
    <citation type="submission" date="2019-06" db="EMBL/GenBank/DDBJ databases">
        <title>A chromosomal-level reference genome of Carpinus fangiana (Coryloideae, Betulaceae).</title>
        <authorList>
            <person name="Yang X."/>
            <person name="Wang Z."/>
            <person name="Zhang L."/>
            <person name="Hao G."/>
            <person name="Liu J."/>
            <person name="Yang Y."/>
        </authorList>
    </citation>
    <scope>NUCLEOTIDE SEQUENCE [LARGE SCALE GENOMIC DNA]</scope>
    <source>
        <strain evidence="1">Cfa_2016G</strain>
        <tissue evidence="1">Leaf</tissue>
    </source>
</reference>